<organism evidence="2 3">
    <name type="scientific">Owenia fusiformis</name>
    <name type="common">Polychaete worm</name>
    <dbReference type="NCBI Taxonomy" id="6347"/>
    <lineage>
        <taxon>Eukaryota</taxon>
        <taxon>Metazoa</taxon>
        <taxon>Spiralia</taxon>
        <taxon>Lophotrochozoa</taxon>
        <taxon>Annelida</taxon>
        <taxon>Polychaeta</taxon>
        <taxon>Sedentaria</taxon>
        <taxon>Canalipalpata</taxon>
        <taxon>Sabellida</taxon>
        <taxon>Oweniida</taxon>
        <taxon>Oweniidae</taxon>
        <taxon>Owenia</taxon>
    </lineage>
</organism>
<name>A0A8J1TNH8_OWEFU</name>
<dbReference type="Pfam" id="PF12248">
    <property type="entry name" value="Methyltransf_FA"/>
    <property type="match status" value="1"/>
</dbReference>
<feature type="domain" description="Farnesoic acid O-methyl transferase" evidence="1">
    <location>
        <begin position="2"/>
        <end position="105"/>
    </location>
</feature>
<dbReference type="OrthoDB" id="2142040at2759"/>
<dbReference type="PANTHER" id="PTHR36695:SF12">
    <property type="entry name" value="AGAP008648-PA"/>
    <property type="match status" value="1"/>
</dbReference>
<gene>
    <name evidence="2" type="ORF">OFUS_LOCUS2414</name>
</gene>
<evidence type="ECO:0000313" key="3">
    <source>
        <dbReference type="Proteomes" id="UP000749559"/>
    </source>
</evidence>
<dbReference type="EMBL" id="CAIIXF020000001">
    <property type="protein sequence ID" value="CAH1775059.1"/>
    <property type="molecule type" value="Genomic_DNA"/>
</dbReference>
<dbReference type="PANTHER" id="PTHR36695">
    <property type="entry name" value="AGAP008648-PA"/>
    <property type="match status" value="1"/>
</dbReference>
<proteinExistence type="predicted"/>
<evidence type="ECO:0000259" key="1">
    <source>
        <dbReference type="Pfam" id="PF12248"/>
    </source>
</evidence>
<keyword evidence="3" id="KW-1185">Reference proteome</keyword>
<dbReference type="AlphaFoldDB" id="A0A8J1TNH8"/>
<protein>
    <recommendedName>
        <fullName evidence="1">Farnesoic acid O-methyl transferase domain-containing protein</fullName>
    </recommendedName>
</protein>
<comment type="caution">
    <text evidence="2">The sequence shown here is derived from an EMBL/GenBank/DDBJ whole genome shotgun (WGS) entry which is preliminary data.</text>
</comment>
<feature type="non-terminal residue" evidence="2">
    <location>
        <position position="1"/>
    </location>
</feature>
<accession>A0A8J1TNH8</accession>
<dbReference type="Proteomes" id="UP000749559">
    <property type="component" value="Unassembled WGS sequence"/>
</dbReference>
<evidence type="ECO:0000313" key="2">
    <source>
        <dbReference type="EMBL" id="CAH1775059.1"/>
    </source>
</evidence>
<dbReference type="InterPro" id="IPR022041">
    <property type="entry name" value="Methyltransf_FA"/>
</dbReference>
<reference evidence="2" key="1">
    <citation type="submission" date="2022-03" db="EMBL/GenBank/DDBJ databases">
        <authorList>
            <person name="Martin C."/>
        </authorList>
    </citation>
    <scope>NUCLEOTIDE SEQUENCE</scope>
</reference>
<feature type="non-terminal residue" evidence="2">
    <location>
        <position position="126"/>
    </location>
</feature>
<sequence>LFSPTRNQADASHEFIIGGDNNQYSYILDGYRGNEVVRVETPDILSGSDYNDFWIDWTGGNVRVGNGQNVGQDIFMTWDDSRRFRSDNVGISTYDGVTGNWIIVRDTEIITPPRYEYNWVDDFIVR</sequence>